<keyword evidence="4 5" id="KW-0472">Membrane</keyword>
<sequence length="389" mass="43102">MWKQEQDLEHEHFSNHVLSDTKSKTSHNGKKNNSFNSLRDQLYVCWVLVFFAGSSLGAIFINKTCLTGYHFRYPLTLVLFQMIFAIAILSILHITGYKTMRHAHAKEFGMLALPTALFTCNVVVGLSALSLVNIPMFSAFRRLTLLFVMGAEYLMLKKTHSRAIVHSVIVMTMGAFVSALDDVSFSRLGYCLVLVNNVLTAGYLTCIKRAMRDTKFDALALLYYIAVLGLPFMTTLVLATGELGQVMAAFRTQPELSSWGFAASIFLTASGAFLVNFSTSLCTHVTSALTTSVAGQVKNVFQTVLGFFSWGFVPTALNTAGLLIALGAQIWFAFLKYHENCGEEEVEGCDGADVCSEESVVDEREVLLGKHKREKEERNSARLTEEATR</sequence>
<organism evidence="7 8">
    <name type="scientific">Gracilariopsis chorda</name>
    <dbReference type="NCBI Taxonomy" id="448386"/>
    <lineage>
        <taxon>Eukaryota</taxon>
        <taxon>Rhodophyta</taxon>
        <taxon>Florideophyceae</taxon>
        <taxon>Rhodymeniophycidae</taxon>
        <taxon>Gracilariales</taxon>
        <taxon>Gracilariaceae</taxon>
        <taxon>Gracilariopsis</taxon>
    </lineage>
</organism>
<feature type="transmembrane region" description="Helical" evidence="5">
    <location>
        <begin position="73"/>
        <end position="96"/>
    </location>
</feature>
<feature type="transmembrane region" description="Helical" evidence="5">
    <location>
        <begin position="108"/>
        <end position="133"/>
    </location>
</feature>
<keyword evidence="2 5" id="KW-0812">Transmembrane</keyword>
<dbReference type="Proteomes" id="UP000247409">
    <property type="component" value="Unassembled WGS sequence"/>
</dbReference>
<evidence type="ECO:0000259" key="6">
    <source>
        <dbReference type="Pfam" id="PF03151"/>
    </source>
</evidence>
<evidence type="ECO:0000256" key="3">
    <source>
        <dbReference type="ARBA" id="ARBA00022989"/>
    </source>
</evidence>
<evidence type="ECO:0000256" key="2">
    <source>
        <dbReference type="ARBA" id="ARBA00022692"/>
    </source>
</evidence>
<evidence type="ECO:0000313" key="8">
    <source>
        <dbReference type="Proteomes" id="UP000247409"/>
    </source>
</evidence>
<feature type="transmembrane region" description="Helical" evidence="5">
    <location>
        <begin position="187"/>
        <end position="206"/>
    </location>
</feature>
<feature type="domain" description="Sugar phosphate transporter" evidence="6">
    <location>
        <begin position="50"/>
        <end position="326"/>
    </location>
</feature>
<evidence type="ECO:0000256" key="4">
    <source>
        <dbReference type="ARBA" id="ARBA00023136"/>
    </source>
</evidence>
<evidence type="ECO:0000256" key="5">
    <source>
        <dbReference type="SAM" id="Phobius"/>
    </source>
</evidence>
<gene>
    <name evidence="7" type="ORF">BWQ96_05071</name>
</gene>
<dbReference type="InterPro" id="IPR004853">
    <property type="entry name" value="Sugar_P_trans_dom"/>
</dbReference>
<dbReference type="EMBL" id="NBIV01000068">
    <property type="protein sequence ID" value="PXF45170.1"/>
    <property type="molecule type" value="Genomic_DNA"/>
</dbReference>
<feature type="transmembrane region" description="Helical" evidence="5">
    <location>
        <begin position="42"/>
        <end position="61"/>
    </location>
</feature>
<dbReference type="InterPro" id="IPR050186">
    <property type="entry name" value="TPT_transporter"/>
</dbReference>
<dbReference type="Pfam" id="PF03151">
    <property type="entry name" value="TPT"/>
    <property type="match status" value="1"/>
</dbReference>
<evidence type="ECO:0000313" key="7">
    <source>
        <dbReference type="EMBL" id="PXF45170.1"/>
    </source>
</evidence>
<keyword evidence="3 5" id="KW-1133">Transmembrane helix</keyword>
<protein>
    <submittedName>
        <fullName evidence="7">UDP-N-acetylglucosamine/UDP-glucose/GDP-mannose transporter</fullName>
    </submittedName>
</protein>
<comment type="subcellular location">
    <subcellularLocation>
        <location evidence="1">Membrane</location>
        <topology evidence="1">Multi-pass membrane protein</topology>
    </subcellularLocation>
</comment>
<comment type="caution">
    <text evidence="7">The sequence shown here is derived from an EMBL/GenBank/DDBJ whole genome shotgun (WGS) entry which is preliminary data.</text>
</comment>
<reference evidence="7 8" key="1">
    <citation type="journal article" date="2018" name="Mol. Biol. Evol.">
        <title>Analysis of the draft genome of the red seaweed Gracilariopsis chorda provides insights into genome size evolution in Rhodophyta.</title>
        <authorList>
            <person name="Lee J."/>
            <person name="Yang E.C."/>
            <person name="Graf L."/>
            <person name="Yang J.H."/>
            <person name="Qiu H."/>
            <person name="Zel Zion U."/>
            <person name="Chan C.X."/>
            <person name="Stephens T.G."/>
            <person name="Weber A.P.M."/>
            <person name="Boo G.H."/>
            <person name="Boo S.M."/>
            <person name="Kim K.M."/>
            <person name="Shin Y."/>
            <person name="Jung M."/>
            <person name="Lee S.J."/>
            <person name="Yim H.S."/>
            <person name="Lee J.H."/>
            <person name="Bhattacharya D."/>
            <person name="Yoon H.S."/>
        </authorList>
    </citation>
    <scope>NUCLEOTIDE SEQUENCE [LARGE SCALE GENOMIC DNA]</scope>
    <source>
        <strain evidence="7 8">SKKU-2015</strain>
        <tissue evidence="7">Whole body</tissue>
    </source>
</reference>
<feature type="transmembrane region" description="Helical" evidence="5">
    <location>
        <begin position="259"/>
        <end position="277"/>
    </location>
</feature>
<proteinExistence type="predicted"/>
<feature type="transmembrane region" description="Helical" evidence="5">
    <location>
        <begin position="218"/>
        <end position="239"/>
    </location>
</feature>
<dbReference type="OrthoDB" id="417037at2759"/>
<name>A0A2V3IVK8_9FLOR</name>
<dbReference type="AlphaFoldDB" id="A0A2V3IVK8"/>
<accession>A0A2V3IVK8</accession>
<evidence type="ECO:0000256" key="1">
    <source>
        <dbReference type="ARBA" id="ARBA00004141"/>
    </source>
</evidence>
<keyword evidence="8" id="KW-1185">Reference proteome</keyword>
<dbReference type="GO" id="GO:0016020">
    <property type="term" value="C:membrane"/>
    <property type="evidence" value="ECO:0007669"/>
    <property type="project" value="UniProtKB-SubCell"/>
</dbReference>
<feature type="transmembrane region" description="Helical" evidence="5">
    <location>
        <begin position="163"/>
        <end position="181"/>
    </location>
</feature>
<dbReference type="PANTHER" id="PTHR11132">
    <property type="entry name" value="SOLUTE CARRIER FAMILY 35"/>
    <property type="match status" value="1"/>
</dbReference>